<accession>A0A5D3A1B0</accession>
<evidence type="ECO:0000313" key="3">
    <source>
        <dbReference type="Proteomes" id="UP000323597"/>
    </source>
</evidence>
<dbReference type="Proteomes" id="UP000323597">
    <property type="component" value="Chromosome A03"/>
</dbReference>
<dbReference type="AlphaFoldDB" id="A0A5D3A1B0"/>
<keyword evidence="1" id="KW-0732">Signal</keyword>
<keyword evidence="3" id="KW-1185">Reference proteome</keyword>
<feature type="signal peptide" evidence="1">
    <location>
        <begin position="1"/>
        <end position="21"/>
    </location>
</feature>
<proteinExistence type="predicted"/>
<reference evidence="2 3" key="1">
    <citation type="submission" date="2019-07" db="EMBL/GenBank/DDBJ databases">
        <title>WGS assembly of Gossypium mustelinum.</title>
        <authorList>
            <person name="Chen Z.J."/>
            <person name="Sreedasyam A."/>
            <person name="Ando A."/>
            <person name="Song Q."/>
            <person name="De L."/>
            <person name="Hulse-Kemp A."/>
            <person name="Ding M."/>
            <person name="Ye W."/>
            <person name="Kirkbride R."/>
            <person name="Jenkins J."/>
            <person name="Plott C."/>
            <person name="Lovell J."/>
            <person name="Lin Y.-M."/>
            <person name="Vaughn R."/>
            <person name="Liu B."/>
            <person name="Li W."/>
            <person name="Simpson S."/>
            <person name="Scheffler B."/>
            <person name="Saski C."/>
            <person name="Grover C."/>
            <person name="Hu G."/>
            <person name="Conover J."/>
            <person name="Carlson J."/>
            <person name="Shu S."/>
            <person name="Boston L."/>
            <person name="Williams M."/>
            <person name="Peterson D."/>
            <person name="Mcgee K."/>
            <person name="Jones D."/>
            <person name="Wendel J."/>
            <person name="Stelly D."/>
            <person name="Grimwood J."/>
            <person name="Schmutz J."/>
        </authorList>
    </citation>
    <scope>NUCLEOTIDE SEQUENCE [LARGE SCALE GENOMIC DNA]</scope>
    <source>
        <strain evidence="2">1408120.09</strain>
    </source>
</reference>
<evidence type="ECO:0000256" key="1">
    <source>
        <dbReference type="SAM" id="SignalP"/>
    </source>
</evidence>
<protein>
    <submittedName>
        <fullName evidence="2">Uncharacterized protein</fullName>
    </submittedName>
</protein>
<sequence length="50" mass="5669">MQSTITVSTLGILFLVHVSEIILDSPNLSLSNKTRDYHMLKTKSSKYKKT</sequence>
<evidence type="ECO:0000313" key="2">
    <source>
        <dbReference type="EMBL" id="TYJ44394.1"/>
    </source>
</evidence>
<feature type="chain" id="PRO_5023133380" evidence="1">
    <location>
        <begin position="22"/>
        <end position="50"/>
    </location>
</feature>
<name>A0A5D3A1B0_GOSMU</name>
<organism evidence="2 3">
    <name type="scientific">Gossypium mustelinum</name>
    <name type="common">Cotton</name>
    <name type="synonym">Gossypium caicoense</name>
    <dbReference type="NCBI Taxonomy" id="34275"/>
    <lineage>
        <taxon>Eukaryota</taxon>
        <taxon>Viridiplantae</taxon>
        <taxon>Streptophyta</taxon>
        <taxon>Embryophyta</taxon>
        <taxon>Tracheophyta</taxon>
        <taxon>Spermatophyta</taxon>
        <taxon>Magnoliopsida</taxon>
        <taxon>eudicotyledons</taxon>
        <taxon>Gunneridae</taxon>
        <taxon>Pentapetalae</taxon>
        <taxon>rosids</taxon>
        <taxon>malvids</taxon>
        <taxon>Malvales</taxon>
        <taxon>Malvaceae</taxon>
        <taxon>Malvoideae</taxon>
        <taxon>Gossypium</taxon>
    </lineage>
</organism>
<dbReference type="EMBL" id="CM017638">
    <property type="protein sequence ID" value="TYJ44394.1"/>
    <property type="molecule type" value="Genomic_DNA"/>
</dbReference>
<gene>
    <name evidence="2" type="ORF">E1A91_A03G221500v1</name>
</gene>